<organism evidence="1 2">
    <name type="scientific">Caldicellulosiruptor morganii</name>
    <dbReference type="NCBI Taxonomy" id="1387555"/>
    <lineage>
        <taxon>Bacteria</taxon>
        <taxon>Bacillati</taxon>
        <taxon>Bacillota</taxon>
        <taxon>Bacillota incertae sedis</taxon>
        <taxon>Caldicellulosiruptorales</taxon>
        <taxon>Caldicellulosiruptoraceae</taxon>
        <taxon>Caldicellulosiruptor</taxon>
    </lineage>
</organism>
<dbReference type="EMBL" id="CP113865">
    <property type="protein sequence ID" value="WAM33771.1"/>
    <property type="molecule type" value="Genomic_DNA"/>
</dbReference>
<dbReference type="Proteomes" id="UP001164909">
    <property type="component" value="Chromosome"/>
</dbReference>
<keyword evidence="2" id="KW-1185">Reference proteome</keyword>
<evidence type="ECO:0000313" key="2">
    <source>
        <dbReference type="Proteomes" id="UP001164909"/>
    </source>
</evidence>
<protein>
    <submittedName>
        <fullName evidence="1">Uncharacterized protein</fullName>
    </submittedName>
</protein>
<evidence type="ECO:0000313" key="1">
    <source>
        <dbReference type="EMBL" id="WAM33771.1"/>
    </source>
</evidence>
<reference evidence="1" key="1">
    <citation type="submission" date="2022-12" db="EMBL/GenBank/DDBJ databases">
        <authorList>
            <person name="Bing R.G."/>
            <person name="Willard D.J."/>
            <person name="Manesh M.J.H."/>
            <person name="Laemthong T."/>
            <person name="Crosby J.R."/>
            <person name="Kelly R.M."/>
        </authorList>
    </citation>
    <scope>NUCLEOTIDE SEQUENCE</scope>
    <source>
        <strain evidence="1">DSM 8990</strain>
    </source>
</reference>
<gene>
    <name evidence="1" type="ORF">OTK00_002310</name>
</gene>
<dbReference type="RefSeq" id="WP_045168706.1">
    <property type="nucleotide sequence ID" value="NZ_CP113865.1"/>
</dbReference>
<proteinExistence type="predicted"/>
<sequence length="380" mass="43225">MKRKTLLTTCIILVFILSILFSSVSYSQTLSTPLLKAGLAYTQALNTKTIDEELRIDLRFSVGNGATADSKKLEELLKKMYIKVRAVSDNIKYEANLQITFYYNNKEFLKGSMYVNKEYVVYNFPQIYSKPLYVKLNQANMPLQIDTNKYVKLFDIKNNPQLQSLVASYAQVVLPKLSSCVKMSDKKVELKFSNGKKQNCDEIIFELNKNSSLDILKAILTKAADDKATKEFVLSVAKMILEDAQAILNAQQTDKSTTFNIEDIMKQADDTYSQTVKEAVYQLDTVAAQIPPFTLQYRMRIDGNNNLKGERLYFYLKDSNNLKVMINLDGIINSINQPVNITKIDISKGVNINKLSDKDIETMTKNVENIFKKLGITFSK</sequence>
<name>A0ABY7BQG2_9FIRM</name>
<accession>A0ABY7BQG2</accession>